<dbReference type="Proteomes" id="UP001223144">
    <property type="component" value="Unassembled WGS sequence"/>
</dbReference>
<feature type="domain" description="DUF317" evidence="2">
    <location>
        <begin position="258"/>
        <end position="316"/>
    </location>
</feature>
<feature type="region of interest" description="Disordered" evidence="1">
    <location>
        <begin position="410"/>
        <end position="451"/>
    </location>
</feature>
<dbReference type="RefSeq" id="WP_279926930.1">
    <property type="nucleotide sequence ID" value="NZ_JARWBG010000005.1"/>
</dbReference>
<evidence type="ECO:0000259" key="2">
    <source>
        <dbReference type="Pfam" id="PF03771"/>
    </source>
</evidence>
<evidence type="ECO:0000313" key="4">
    <source>
        <dbReference type="Proteomes" id="UP001223144"/>
    </source>
</evidence>
<feature type="region of interest" description="Disordered" evidence="1">
    <location>
        <begin position="185"/>
        <end position="218"/>
    </location>
</feature>
<organism evidence="3 4">
    <name type="scientific">Streptomyces chengmaiensis</name>
    <dbReference type="NCBI Taxonomy" id="3040919"/>
    <lineage>
        <taxon>Bacteria</taxon>
        <taxon>Bacillati</taxon>
        <taxon>Actinomycetota</taxon>
        <taxon>Actinomycetes</taxon>
        <taxon>Kitasatosporales</taxon>
        <taxon>Streptomycetaceae</taxon>
        <taxon>Streptomyces</taxon>
    </lineage>
</organism>
<evidence type="ECO:0000313" key="3">
    <source>
        <dbReference type="EMBL" id="MDH2388642.1"/>
    </source>
</evidence>
<protein>
    <submittedName>
        <fullName evidence="3">DUF317 domain-containing protein</fullName>
    </submittedName>
</protein>
<reference evidence="3 4" key="1">
    <citation type="submission" date="2023-04" db="EMBL/GenBank/DDBJ databases">
        <title>Streptomyces chengmaiensis sp. nov. isolated from the stem of mangrove plant in Hainan.</title>
        <authorList>
            <person name="Huang X."/>
            <person name="Zhou S."/>
            <person name="Chu X."/>
            <person name="Xie Y."/>
            <person name="Lin Y."/>
        </authorList>
    </citation>
    <scope>NUCLEOTIDE SEQUENCE [LARGE SCALE GENOMIC DNA]</scope>
    <source>
        <strain evidence="3 4">HNM0663</strain>
    </source>
</reference>
<comment type="caution">
    <text evidence="3">The sequence shown here is derived from an EMBL/GenBank/DDBJ whole genome shotgun (WGS) entry which is preliminary data.</text>
</comment>
<dbReference type="InterPro" id="IPR005523">
    <property type="entry name" value="DUF317_SPDY"/>
</dbReference>
<name>A0ABT6HIR4_9ACTN</name>
<evidence type="ECO:0000256" key="1">
    <source>
        <dbReference type="SAM" id="MobiDB-lite"/>
    </source>
</evidence>
<feature type="compositionally biased region" description="Low complexity" evidence="1">
    <location>
        <begin position="198"/>
        <end position="207"/>
    </location>
</feature>
<keyword evidence="4" id="KW-1185">Reference proteome</keyword>
<sequence length="451" mass="48803">MTTALPIDAYVRLDTHPTHPSAVTAVLTGSQAHIPHVGLEAANWTVVAKNTLVLARIDHEEPYWAEQAAQQLAADGVSVEITARLREAMDEEWTWADYPMPWCTRSEIREVSDAAQKIHDDIRHGQLLIHAHAEDGHTTVAVGTYLGSGKSVYLHGQNHLRQVADTFNSPAQALVAFEKVHGAAMRPGPAPLTDTERAAAQAQTSPPATEPEPPETVPAYAADAGDHDALLEAFLDTHGDWEKWRTWSDETTHAVHESQTLRIERIHEAHPRETAWTIAAYATPVSDRMWVLTATGATPAPVLQELLDHLADGDGWDTAVGAPVDEKTVAAATQPLSEAGWKHTVDGRWIGWTSPAGDAGVRFDAFAAQHPSQNLATWTVWAGLSPDRPTWALTGSPHTPSSLLADLSKTLTHGTGTRRTNTARRPLSVRLRPSPPAISPPATGHTISRGL</sequence>
<dbReference type="Pfam" id="PF03771">
    <property type="entry name" value="SPDY"/>
    <property type="match status" value="2"/>
</dbReference>
<feature type="domain" description="DUF317" evidence="2">
    <location>
        <begin position="353"/>
        <end position="416"/>
    </location>
</feature>
<proteinExistence type="predicted"/>
<dbReference type="EMBL" id="JARWBG010000005">
    <property type="protein sequence ID" value="MDH2388642.1"/>
    <property type="molecule type" value="Genomic_DNA"/>
</dbReference>
<feature type="compositionally biased region" description="Low complexity" evidence="1">
    <location>
        <begin position="410"/>
        <end position="432"/>
    </location>
</feature>
<accession>A0ABT6HIR4</accession>
<gene>
    <name evidence="3" type="ORF">QCN29_07550</name>
</gene>